<evidence type="ECO:0000313" key="2">
    <source>
        <dbReference type="Proteomes" id="UP000770161"/>
    </source>
</evidence>
<protein>
    <submittedName>
        <fullName evidence="1">DNA phosphorothioation-dependent restriction protein DptG</fullName>
    </submittedName>
</protein>
<accession>A0ABS6GXP2</accession>
<comment type="caution">
    <text evidence="1">The sequence shown here is derived from an EMBL/GenBank/DDBJ whole genome shotgun (WGS) entry which is preliminary data.</text>
</comment>
<dbReference type="NCBIfam" id="TIGR03236">
    <property type="entry name" value="dnd_assoc_1"/>
    <property type="match status" value="1"/>
</dbReference>
<sequence>MGELSEKLIDNLELNKTKPSYKRNNNFKIYPFFTRNPERAKFSNGFTPVTGVLSRNSLGLKLNYNIEDYNIEKIVENVEINEMDDENKKSKFLKSLFDYSHLDSFKHPFLLNYKTLSNGEERKGEIEIGKFVNKFFDLSNNKKWIEFIGDKTSKNLVEEILLESINEIDKEEKKNIYKLINEGLYEERTNDLDFLLSHKDFALKYLDLFFAFYYFQYIMQTTLFLDRLNVDNRAQLYKTFFTLESEKLTSTRETNKSGFNLIKEIRDYTLVNEILLGYINHLIEDVEIYSFEDIKEMSSFKKEIINNELKLVLEKYTEVKEKNDWIRESLEENILLFKTWLREDITKETKSRYYLSIEEIGDLYFLKRRGKLGKVLTLKKDMLILLTAIVVKDEKMIIKELFHQFEKRGVFLDRYSKEEILRLYEKMNILDKKSDSGEAKYVKPIL</sequence>
<dbReference type="RefSeq" id="WP_216683728.1">
    <property type="nucleotide sequence ID" value="NZ_JAHLZN010000019.1"/>
</dbReference>
<gene>
    <name evidence="1" type="primary">dptG</name>
    <name evidence="1" type="ORF">KQ656_09560</name>
</gene>
<dbReference type="Proteomes" id="UP000770161">
    <property type="component" value="Unassembled WGS sequence"/>
</dbReference>
<reference evidence="1 2" key="1">
    <citation type="submission" date="2021-06" db="EMBL/GenBank/DDBJ databases">
        <title>Staphylococcus lentus K169 genome sequencing.</title>
        <authorList>
            <person name="Sundareshan S."/>
            <person name="Akhila D.S."/>
            <person name="Prachi D."/>
            <person name="Sivakumar R."/>
            <person name="Rajendhran J."/>
            <person name="Isloor S."/>
            <person name="Hegde N.R."/>
        </authorList>
    </citation>
    <scope>NUCLEOTIDE SEQUENCE [LARGE SCALE GENOMIC DNA]</scope>
    <source>
        <strain evidence="1 2">K169</strain>
    </source>
</reference>
<dbReference type="InterPro" id="IPR017645">
    <property type="entry name" value="Dnd_assoc_1"/>
</dbReference>
<proteinExistence type="predicted"/>
<organism evidence="1 2">
    <name type="scientific">Mammaliicoccus lentus</name>
    <name type="common">Staphylococcus lentus</name>
    <dbReference type="NCBI Taxonomy" id="42858"/>
    <lineage>
        <taxon>Bacteria</taxon>
        <taxon>Bacillati</taxon>
        <taxon>Bacillota</taxon>
        <taxon>Bacilli</taxon>
        <taxon>Bacillales</taxon>
        <taxon>Staphylococcaceae</taxon>
        <taxon>Mammaliicoccus</taxon>
    </lineage>
</organism>
<keyword evidence="2" id="KW-1185">Reference proteome</keyword>
<dbReference type="EMBL" id="JAHLZN010000019">
    <property type="protein sequence ID" value="MBU6114206.1"/>
    <property type="molecule type" value="Genomic_DNA"/>
</dbReference>
<name>A0ABS6GXP2_MAMLE</name>
<evidence type="ECO:0000313" key="1">
    <source>
        <dbReference type="EMBL" id="MBU6114206.1"/>
    </source>
</evidence>